<name>A0A1A7BH34_9SPHN</name>
<evidence type="ECO:0000313" key="3">
    <source>
        <dbReference type="EMBL" id="OBV11026.1"/>
    </source>
</evidence>
<comment type="caution">
    <text evidence="3">The sequence shown here is derived from an EMBL/GenBank/DDBJ whole genome shotgun (WGS) entry which is preliminary data.</text>
</comment>
<evidence type="ECO:0000259" key="2">
    <source>
        <dbReference type="Pfam" id="PF09917"/>
    </source>
</evidence>
<dbReference type="Pfam" id="PF09917">
    <property type="entry name" value="DUF2147"/>
    <property type="match status" value="1"/>
</dbReference>
<sequence>MMPRLALFCAPMLVALSLGGVAAHAAEPVAGRWVTAEKDGVILIAPCGKAVCGTIDRFLVPPPEGPDQRDINNPDAKLRNRKLLGLPILTGFVADGELWRGRIYDPKSGRTYRSVIRRKGANVLEVKGCIGPFCQTQVWKKVS</sequence>
<dbReference type="EMBL" id="LZYB01000003">
    <property type="protein sequence ID" value="OBV11026.1"/>
    <property type="molecule type" value="Genomic_DNA"/>
</dbReference>
<keyword evidence="4" id="KW-1185">Reference proteome</keyword>
<evidence type="ECO:0000313" key="4">
    <source>
        <dbReference type="Proteomes" id="UP000092484"/>
    </source>
</evidence>
<feature type="signal peptide" evidence="1">
    <location>
        <begin position="1"/>
        <end position="25"/>
    </location>
</feature>
<dbReference type="AlphaFoldDB" id="A0A1A7BH34"/>
<gene>
    <name evidence="3" type="ORF">I603_1434</name>
</gene>
<dbReference type="Proteomes" id="UP000092484">
    <property type="component" value="Unassembled WGS sequence"/>
</dbReference>
<evidence type="ECO:0000256" key="1">
    <source>
        <dbReference type="SAM" id="SignalP"/>
    </source>
</evidence>
<keyword evidence="1" id="KW-0732">Signal</keyword>
<dbReference type="InterPro" id="IPR019223">
    <property type="entry name" value="DUF2147"/>
</dbReference>
<organism evidence="3 4">
    <name type="scientific">Erythrobacter dokdonensis DSW-74</name>
    <dbReference type="NCBI Taxonomy" id="1300349"/>
    <lineage>
        <taxon>Bacteria</taxon>
        <taxon>Pseudomonadati</taxon>
        <taxon>Pseudomonadota</taxon>
        <taxon>Alphaproteobacteria</taxon>
        <taxon>Sphingomonadales</taxon>
        <taxon>Erythrobacteraceae</taxon>
        <taxon>Erythrobacter/Porphyrobacter group</taxon>
        <taxon>Erythrobacter</taxon>
    </lineage>
</organism>
<reference evidence="3 4" key="1">
    <citation type="submission" date="2016-06" db="EMBL/GenBank/DDBJ databases">
        <title>Genome sequence of Porphyrobacter dokdonensis DSW-74.</title>
        <authorList>
            <person name="Kim J.F."/>
            <person name="Song J.Y."/>
        </authorList>
    </citation>
    <scope>NUCLEOTIDE SEQUENCE [LARGE SCALE GENOMIC DNA]</scope>
    <source>
        <strain evidence="3 4">DSW-74</strain>
    </source>
</reference>
<protein>
    <recommendedName>
        <fullName evidence="2">DUF2147 domain-containing protein</fullName>
    </recommendedName>
</protein>
<dbReference type="PATRIC" id="fig|1300349.4.peg.1433"/>
<accession>A0A1A7BH34</accession>
<proteinExistence type="predicted"/>
<feature type="domain" description="DUF2147" evidence="2">
    <location>
        <begin position="31"/>
        <end position="141"/>
    </location>
</feature>
<feature type="chain" id="PRO_5008354992" description="DUF2147 domain-containing protein" evidence="1">
    <location>
        <begin position="26"/>
        <end position="143"/>
    </location>
</feature>
<dbReference type="PANTHER" id="PTHR36919:SF2">
    <property type="entry name" value="BLL6627 PROTEIN"/>
    <property type="match status" value="1"/>
</dbReference>
<dbReference type="Gene3D" id="2.40.128.520">
    <property type="match status" value="1"/>
</dbReference>
<dbReference type="PANTHER" id="PTHR36919">
    <property type="entry name" value="BLR1215 PROTEIN"/>
    <property type="match status" value="1"/>
</dbReference>